<sequence>MAIKKDLFVSKISYLRDRTLLLQDRSRQNAMWGAIRERCLSGLRNACSEMKQKYGFSLVWLLASLVLAAGFYSAYRVCVAKPFVFRVIGAFFWDAFDLYPLKRRPR</sequence>
<dbReference type="Proteomes" id="UP000290253">
    <property type="component" value="Unassembled WGS sequence"/>
</dbReference>
<keyword evidence="1" id="KW-0812">Transmembrane</keyword>
<dbReference type="EMBL" id="SDMK01000001">
    <property type="protein sequence ID" value="RXS97984.1"/>
    <property type="molecule type" value="Genomic_DNA"/>
</dbReference>
<protein>
    <submittedName>
        <fullName evidence="2">Uncharacterized protein</fullName>
    </submittedName>
</protein>
<keyword evidence="3" id="KW-1185">Reference proteome</keyword>
<comment type="caution">
    <text evidence="2">The sequence shown here is derived from an EMBL/GenBank/DDBJ whole genome shotgun (WGS) entry which is preliminary data.</text>
</comment>
<gene>
    <name evidence="2" type="ORF">ESZ00_09090</name>
</gene>
<dbReference type="AlphaFoldDB" id="A0A4Q1SJY0"/>
<keyword evidence="1" id="KW-0472">Membrane</keyword>
<reference evidence="2 3" key="1">
    <citation type="journal article" date="2016" name="Int. J. Syst. Evol. Microbiol.">
        <title>Acidipila dinghuensis sp. nov., an acidobacterium isolated from forest soil.</title>
        <authorList>
            <person name="Jiang Y.W."/>
            <person name="Wang J."/>
            <person name="Chen M.H."/>
            <person name="Lv Y.Y."/>
            <person name="Qiu L.H."/>
        </authorList>
    </citation>
    <scope>NUCLEOTIDE SEQUENCE [LARGE SCALE GENOMIC DNA]</scope>
    <source>
        <strain evidence="2 3">DHOF10</strain>
    </source>
</reference>
<name>A0A4Q1SJY0_9BACT</name>
<evidence type="ECO:0000313" key="2">
    <source>
        <dbReference type="EMBL" id="RXS97984.1"/>
    </source>
</evidence>
<proteinExistence type="predicted"/>
<keyword evidence="1" id="KW-1133">Transmembrane helix</keyword>
<organism evidence="2 3">
    <name type="scientific">Silvibacterium dinghuense</name>
    <dbReference type="NCBI Taxonomy" id="1560006"/>
    <lineage>
        <taxon>Bacteria</taxon>
        <taxon>Pseudomonadati</taxon>
        <taxon>Acidobacteriota</taxon>
        <taxon>Terriglobia</taxon>
        <taxon>Terriglobales</taxon>
        <taxon>Acidobacteriaceae</taxon>
        <taxon>Silvibacterium</taxon>
    </lineage>
</organism>
<evidence type="ECO:0000256" key="1">
    <source>
        <dbReference type="SAM" id="Phobius"/>
    </source>
</evidence>
<accession>A0A4Q1SJY0</accession>
<dbReference type="RefSeq" id="WP_129207763.1">
    <property type="nucleotide sequence ID" value="NZ_BMGU01000001.1"/>
</dbReference>
<feature type="transmembrane region" description="Helical" evidence="1">
    <location>
        <begin position="54"/>
        <end position="77"/>
    </location>
</feature>
<evidence type="ECO:0000313" key="3">
    <source>
        <dbReference type="Proteomes" id="UP000290253"/>
    </source>
</evidence>